<dbReference type="Pfam" id="PF05768">
    <property type="entry name" value="Glrx-like"/>
    <property type="match status" value="1"/>
</dbReference>
<name>A0ABU3SYV8_9ALTE</name>
<dbReference type="Gene3D" id="3.40.30.10">
    <property type="entry name" value="Glutaredoxin"/>
    <property type="match status" value="1"/>
</dbReference>
<evidence type="ECO:0000313" key="2">
    <source>
        <dbReference type="Proteomes" id="UP001247805"/>
    </source>
</evidence>
<keyword evidence="2" id="KW-1185">Reference proteome</keyword>
<dbReference type="RefSeq" id="WP_316026735.1">
    <property type="nucleotide sequence ID" value="NZ_JAWDIO010000002.1"/>
</dbReference>
<dbReference type="PANTHER" id="PTHR33558">
    <property type="entry name" value="GLUTAREDOXIN-LIKE PROTEIN C5ORF63 HOMOLOG"/>
    <property type="match status" value="1"/>
</dbReference>
<dbReference type="InterPro" id="IPR036249">
    <property type="entry name" value="Thioredoxin-like_sf"/>
</dbReference>
<dbReference type="PANTHER" id="PTHR33558:SF1">
    <property type="entry name" value="GLUTAREDOXIN-LIKE PROTEIN C5ORF63 HOMOLOG"/>
    <property type="match status" value="1"/>
</dbReference>
<gene>
    <name evidence="1" type="ORF">RS130_15925</name>
</gene>
<reference evidence="1 2" key="1">
    <citation type="submission" date="2023-10" db="EMBL/GenBank/DDBJ databases">
        <title>Glaciecola aquimarina strain GGW-M5 nov., isolated from a coastal seawater.</title>
        <authorList>
            <person name="Bayburt H."/>
            <person name="Kim J.M."/>
            <person name="Choi B.J."/>
            <person name="Jeon C.O."/>
        </authorList>
    </citation>
    <scope>NUCLEOTIDE SEQUENCE [LARGE SCALE GENOMIC DNA]</scope>
    <source>
        <strain evidence="1 2">KCTC 32108</strain>
    </source>
</reference>
<dbReference type="SUPFAM" id="SSF52833">
    <property type="entry name" value="Thioredoxin-like"/>
    <property type="match status" value="1"/>
</dbReference>
<dbReference type="InterPro" id="IPR008554">
    <property type="entry name" value="Glutaredoxin-like"/>
</dbReference>
<sequence length="77" mass="8774">MEIILYSGQDCCLCDQAEALLNEVDPKANIKVKKIDVKSSTELYHLYGARIPVLFNPSSQQELPWPFDSSTLREFIL</sequence>
<dbReference type="InterPro" id="IPR052565">
    <property type="entry name" value="Glutaredoxin-like_YDR286C"/>
</dbReference>
<protein>
    <submittedName>
        <fullName evidence="1">Glutaredoxin family protein</fullName>
    </submittedName>
</protein>
<dbReference type="Proteomes" id="UP001247805">
    <property type="component" value="Unassembled WGS sequence"/>
</dbReference>
<organism evidence="1 2">
    <name type="scientific">Paraglaciecola aquimarina</name>
    <dbReference type="NCBI Taxonomy" id="1235557"/>
    <lineage>
        <taxon>Bacteria</taxon>
        <taxon>Pseudomonadati</taxon>
        <taxon>Pseudomonadota</taxon>
        <taxon>Gammaproteobacteria</taxon>
        <taxon>Alteromonadales</taxon>
        <taxon>Alteromonadaceae</taxon>
        <taxon>Paraglaciecola</taxon>
    </lineage>
</organism>
<evidence type="ECO:0000313" key="1">
    <source>
        <dbReference type="EMBL" id="MDU0355188.1"/>
    </source>
</evidence>
<comment type="caution">
    <text evidence="1">The sequence shown here is derived from an EMBL/GenBank/DDBJ whole genome shotgun (WGS) entry which is preliminary data.</text>
</comment>
<dbReference type="EMBL" id="JAWDIO010000002">
    <property type="protein sequence ID" value="MDU0355188.1"/>
    <property type="molecule type" value="Genomic_DNA"/>
</dbReference>
<accession>A0ABU3SYV8</accession>
<proteinExistence type="predicted"/>